<dbReference type="EMBL" id="VYTZ01000007">
    <property type="protein sequence ID" value="KAA9376828.1"/>
    <property type="molecule type" value="Genomic_DNA"/>
</dbReference>
<dbReference type="RefSeq" id="WP_150935181.1">
    <property type="nucleotide sequence ID" value="NZ_VYTZ01000007.1"/>
</dbReference>
<comment type="caution">
    <text evidence="2">The sequence shown here is derived from an EMBL/GenBank/DDBJ whole genome shotgun (WGS) entry which is preliminary data.</text>
</comment>
<accession>A0A5J5JYD5</accession>
<sequence length="193" mass="20286">MVTLLAAGCTIEPEQPKPPSAVAFTPEMAESVLAEVVAGVGKNGVADFCAKFARSIATCEALLKIALGQCLLPGDKPIVKNAVHLPATGTYEETWQLVVQGRTLDGQKYVSDFPIVLSAGAPKAVIGVYWTGQGYGRNMDAPRSTRSPRRTPAPGNVGAGRVGLAHLHLIRTASESALSAWRCHGSRPLEALT</sequence>
<evidence type="ECO:0000313" key="2">
    <source>
        <dbReference type="EMBL" id="KAA9376828.1"/>
    </source>
</evidence>
<feature type="region of interest" description="Disordered" evidence="1">
    <location>
        <begin position="139"/>
        <end position="158"/>
    </location>
</feature>
<dbReference type="Proteomes" id="UP000327011">
    <property type="component" value="Unassembled WGS sequence"/>
</dbReference>
<keyword evidence="3" id="KW-1185">Reference proteome</keyword>
<proteinExistence type="predicted"/>
<gene>
    <name evidence="2" type="ORF">F5972_20345</name>
</gene>
<dbReference type="AlphaFoldDB" id="A0A5J5JYD5"/>
<reference evidence="2 3" key="1">
    <citation type="submission" date="2019-09" db="EMBL/GenBank/DDBJ databases">
        <title>Screening of Novel Bioactive Compounds from Soil-Associated.</title>
        <authorList>
            <person name="Gong X."/>
        </authorList>
    </citation>
    <scope>NUCLEOTIDE SEQUENCE [LARGE SCALE GENOMIC DNA]</scope>
    <source>
        <strain evidence="2 3">Gxj-6</strain>
    </source>
</reference>
<protein>
    <submittedName>
        <fullName evidence="2">Uncharacterized protein</fullName>
    </submittedName>
</protein>
<feature type="compositionally biased region" description="Low complexity" evidence="1">
    <location>
        <begin position="141"/>
        <end position="154"/>
    </location>
</feature>
<evidence type="ECO:0000313" key="3">
    <source>
        <dbReference type="Proteomes" id="UP000327011"/>
    </source>
</evidence>
<name>A0A5J5JYD5_9ACTN</name>
<evidence type="ECO:0000256" key="1">
    <source>
        <dbReference type="SAM" id="MobiDB-lite"/>
    </source>
</evidence>
<organism evidence="2 3">
    <name type="scientific">Microbispora cellulosiformans</name>
    <dbReference type="NCBI Taxonomy" id="2614688"/>
    <lineage>
        <taxon>Bacteria</taxon>
        <taxon>Bacillati</taxon>
        <taxon>Actinomycetota</taxon>
        <taxon>Actinomycetes</taxon>
        <taxon>Streptosporangiales</taxon>
        <taxon>Streptosporangiaceae</taxon>
        <taxon>Microbispora</taxon>
    </lineage>
</organism>